<feature type="coiled-coil region" evidence="4">
    <location>
        <begin position="477"/>
        <end position="504"/>
    </location>
</feature>
<evidence type="ECO:0000313" key="8">
    <source>
        <dbReference type="EMBL" id="RAL54621.1"/>
    </source>
</evidence>
<feature type="domain" description="BTB" evidence="6">
    <location>
        <begin position="10"/>
        <end position="74"/>
    </location>
</feature>
<dbReference type="Pfam" id="PF03000">
    <property type="entry name" value="NPH3"/>
    <property type="match status" value="1"/>
</dbReference>
<dbReference type="InterPro" id="IPR011333">
    <property type="entry name" value="SKP1/BTB/POZ_sf"/>
</dbReference>
<keyword evidence="4" id="KW-0175">Coiled coil</keyword>
<comment type="similarity">
    <text evidence="3">Belongs to the NPH3 family.</text>
</comment>
<comment type="pathway">
    <text evidence="1">Protein modification; protein ubiquitination.</text>
</comment>
<dbReference type="InterPro" id="IPR027356">
    <property type="entry name" value="NPH3_dom"/>
</dbReference>
<organism evidence="8 9">
    <name type="scientific">Cuscuta australis</name>
    <dbReference type="NCBI Taxonomy" id="267555"/>
    <lineage>
        <taxon>Eukaryota</taxon>
        <taxon>Viridiplantae</taxon>
        <taxon>Streptophyta</taxon>
        <taxon>Embryophyta</taxon>
        <taxon>Tracheophyta</taxon>
        <taxon>Spermatophyta</taxon>
        <taxon>Magnoliopsida</taxon>
        <taxon>eudicotyledons</taxon>
        <taxon>Gunneridae</taxon>
        <taxon>Pentapetalae</taxon>
        <taxon>asterids</taxon>
        <taxon>lamiids</taxon>
        <taxon>Solanales</taxon>
        <taxon>Convolvulaceae</taxon>
        <taxon>Cuscuteae</taxon>
        <taxon>Cuscuta</taxon>
        <taxon>Cuscuta subgen. Grammica</taxon>
        <taxon>Cuscuta sect. Cleistogrammica</taxon>
    </lineage>
</organism>
<evidence type="ECO:0000313" key="9">
    <source>
        <dbReference type="Proteomes" id="UP000249390"/>
    </source>
</evidence>
<comment type="caution">
    <text evidence="8">The sequence shown here is derived from an EMBL/GenBank/DDBJ whole genome shotgun (WGS) entry which is preliminary data.</text>
</comment>
<dbReference type="GO" id="GO:0016567">
    <property type="term" value="P:protein ubiquitination"/>
    <property type="evidence" value="ECO:0007669"/>
    <property type="project" value="UniProtKB-UniPathway"/>
</dbReference>
<evidence type="ECO:0000256" key="1">
    <source>
        <dbReference type="ARBA" id="ARBA00004906"/>
    </source>
</evidence>
<dbReference type="SMART" id="SM00225">
    <property type="entry name" value="BTB"/>
    <property type="match status" value="1"/>
</dbReference>
<feature type="region of interest" description="Disordered" evidence="5">
    <location>
        <begin position="428"/>
        <end position="453"/>
    </location>
</feature>
<protein>
    <recommendedName>
        <fullName evidence="10">NPH3 domain-containing protein</fullName>
    </recommendedName>
</protein>
<sequence length="529" mass="59842">MAFPEEVCHCDLLIHVNGHHSFFLHQKVLARYSGRLRKDTKNSSRIEFEDFPGGPDGFELVSRFCYSGGETVRITVPNVSILHCAAAFLEMTEKIHPFNLFHQTQIFLEGIWVWSWHEILSALKSCEPFFDFADSCGLITRLMDSLVAKIFQNPDISSSSSSSSSCSYSSSSSRAWWFEDMTVLPPRTIEKFLGYFGKNEKNSATLTKFLLHYLKRAAQSKNSGEIPRTPSDYSGIAERAVQGVILRGKTGFSCRSLFWVLRIVSGFGVRRDWREKLETLIGGVLEKATLDDLLVCGQNGSVYDVNLVVRLIRLFIDHNNSGDGDNDDLGKMKKMIRVGRLVDRYLGEISPDQSLRISKFLAIAESLPDDARDCFDGVYRAIDIYLESHPTLSFEERSRICRCLNYEKLSLEACKELAKNPRIPPTVTVQALTSQRPSVTTNKEHSSSSSSKPQMEMVLYNNTKCDYSSDNASGEKSEDLRLNLQRMQWRVVELEKVCKEMKGQMTKMVKTGIIMPPSSSYGRSLPRLC</sequence>
<evidence type="ECO:0000256" key="3">
    <source>
        <dbReference type="PROSITE-ProRule" id="PRU00982"/>
    </source>
</evidence>
<reference evidence="8 9" key="1">
    <citation type="submission" date="2018-06" db="EMBL/GenBank/DDBJ databases">
        <title>The Genome of Cuscuta australis (Dodder) Provides Insight into the Evolution of Plant Parasitism.</title>
        <authorList>
            <person name="Liu H."/>
        </authorList>
    </citation>
    <scope>NUCLEOTIDE SEQUENCE [LARGE SCALE GENOMIC DNA]</scope>
    <source>
        <strain evidence="9">cv. Yunnan</strain>
        <tissue evidence="8">Vines</tissue>
    </source>
</reference>
<name>A0A328EDU1_9ASTE</name>
<evidence type="ECO:0000256" key="4">
    <source>
        <dbReference type="SAM" id="Coils"/>
    </source>
</evidence>
<feature type="domain" description="NPH3" evidence="7">
    <location>
        <begin position="175"/>
        <end position="438"/>
    </location>
</feature>
<dbReference type="InterPro" id="IPR000210">
    <property type="entry name" value="BTB/POZ_dom"/>
</dbReference>
<evidence type="ECO:0000259" key="7">
    <source>
        <dbReference type="PROSITE" id="PS51649"/>
    </source>
</evidence>
<dbReference type="Proteomes" id="UP000249390">
    <property type="component" value="Unassembled WGS sequence"/>
</dbReference>
<feature type="compositionally biased region" description="Polar residues" evidence="5">
    <location>
        <begin position="428"/>
        <end position="441"/>
    </location>
</feature>
<evidence type="ECO:0000256" key="2">
    <source>
        <dbReference type="ARBA" id="ARBA00022786"/>
    </source>
</evidence>
<keyword evidence="9" id="KW-1185">Reference proteome</keyword>
<gene>
    <name evidence="8" type="ORF">DM860_001749</name>
</gene>
<evidence type="ECO:0000259" key="6">
    <source>
        <dbReference type="PROSITE" id="PS50097"/>
    </source>
</evidence>
<evidence type="ECO:0008006" key="10">
    <source>
        <dbReference type="Google" id="ProtNLM"/>
    </source>
</evidence>
<accession>A0A328EDU1</accession>
<dbReference type="PROSITE" id="PS51649">
    <property type="entry name" value="NPH3"/>
    <property type="match status" value="1"/>
</dbReference>
<dbReference type="Gene3D" id="3.30.710.10">
    <property type="entry name" value="Potassium Channel Kv1.1, Chain A"/>
    <property type="match status" value="1"/>
</dbReference>
<dbReference type="EMBL" id="NQVE01000009">
    <property type="protein sequence ID" value="RAL54621.1"/>
    <property type="molecule type" value="Genomic_DNA"/>
</dbReference>
<dbReference type="AlphaFoldDB" id="A0A328EDU1"/>
<dbReference type="InterPro" id="IPR043454">
    <property type="entry name" value="NPH3/RPT2-like"/>
</dbReference>
<proteinExistence type="inferred from homology"/>
<keyword evidence="2" id="KW-0833">Ubl conjugation pathway</keyword>
<evidence type="ECO:0000256" key="5">
    <source>
        <dbReference type="SAM" id="MobiDB-lite"/>
    </source>
</evidence>
<dbReference type="UniPathway" id="UPA00143"/>
<dbReference type="PANTHER" id="PTHR32370">
    <property type="entry name" value="OS12G0117600 PROTEIN"/>
    <property type="match status" value="1"/>
</dbReference>
<dbReference type="PROSITE" id="PS50097">
    <property type="entry name" value="BTB"/>
    <property type="match status" value="1"/>
</dbReference>
<dbReference type="SUPFAM" id="SSF54695">
    <property type="entry name" value="POZ domain"/>
    <property type="match status" value="1"/>
</dbReference>